<dbReference type="Proteomes" id="UP000759537">
    <property type="component" value="Unassembled WGS sequence"/>
</dbReference>
<evidence type="ECO:0008006" key="10">
    <source>
        <dbReference type="Google" id="ProtNLM"/>
    </source>
</evidence>
<organism evidence="8 9">
    <name type="scientific">Russula ochroleuca</name>
    <dbReference type="NCBI Taxonomy" id="152965"/>
    <lineage>
        <taxon>Eukaryota</taxon>
        <taxon>Fungi</taxon>
        <taxon>Dikarya</taxon>
        <taxon>Basidiomycota</taxon>
        <taxon>Agaricomycotina</taxon>
        <taxon>Agaricomycetes</taxon>
        <taxon>Russulales</taxon>
        <taxon>Russulaceae</taxon>
        <taxon>Russula</taxon>
    </lineage>
</organism>
<dbReference type="Gene3D" id="1.20.1050.130">
    <property type="match status" value="1"/>
</dbReference>
<evidence type="ECO:0000256" key="1">
    <source>
        <dbReference type="ARBA" id="ARBA00007411"/>
    </source>
</evidence>
<dbReference type="GO" id="GO:0005829">
    <property type="term" value="C:cytosol"/>
    <property type="evidence" value="ECO:0007669"/>
    <property type="project" value="TreeGrafter"/>
</dbReference>
<reference evidence="8" key="1">
    <citation type="submission" date="2019-10" db="EMBL/GenBank/DDBJ databases">
        <authorList>
            <consortium name="DOE Joint Genome Institute"/>
            <person name="Kuo A."/>
            <person name="Miyauchi S."/>
            <person name="Kiss E."/>
            <person name="Drula E."/>
            <person name="Kohler A."/>
            <person name="Sanchez-Garcia M."/>
            <person name="Andreopoulos B."/>
            <person name="Barry K.W."/>
            <person name="Bonito G."/>
            <person name="Buee M."/>
            <person name="Carver A."/>
            <person name="Chen C."/>
            <person name="Cichocki N."/>
            <person name="Clum A."/>
            <person name="Culley D."/>
            <person name="Crous P.W."/>
            <person name="Fauchery L."/>
            <person name="Girlanda M."/>
            <person name="Hayes R."/>
            <person name="Keri Z."/>
            <person name="LaButti K."/>
            <person name="Lipzen A."/>
            <person name="Lombard V."/>
            <person name="Magnuson J."/>
            <person name="Maillard F."/>
            <person name="Morin E."/>
            <person name="Murat C."/>
            <person name="Nolan M."/>
            <person name="Ohm R."/>
            <person name="Pangilinan J."/>
            <person name="Pereira M."/>
            <person name="Perotto S."/>
            <person name="Peter M."/>
            <person name="Riley R."/>
            <person name="Sitrit Y."/>
            <person name="Stielow B."/>
            <person name="Szollosi G."/>
            <person name="Zifcakova L."/>
            <person name="Stursova M."/>
            <person name="Spatafora J.W."/>
            <person name="Tedersoo L."/>
            <person name="Vaario L.-M."/>
            <person name="Yamada A."/>
            <person name="Yan M."/>
            <person name="Wang P."/>
            <person name="Xu J."/>
            <person name="Bruns T."/>
            <person name="Baldrian P."/>
            <person name="Vilgalys R."/>
            <person name="Henrissat B."/>
            <person name="Grigoriev I.V."/>
            <person name="Hibbett D."/>
            <person name="Nagy L.G."/>
            <person name="Martin F.M."/>
        </authorList>
    </citation>
    <scope>NUCLEOTIDE SEQUENCE</scope>
    <source>
        <strain evidence="8">Prilba</strain>
    </source>
</reference>
<dbReference type="InterPro" id="IPR036219">
    <property type="entry name" value="eEF-1beta-like_sf"/>
</dbReference>
<dbReference type="SUPFAM" id="SSF54984">
    <property type="entry name" value="eEF-1beta-like"/>
    <property type="match status" value="1"/>
</dbReference>
<dbReference type="EMBL" id="WHVB01000001">
    <property type="protein sequence ID" value="KAF8486777.1"/>
    <property type="molecule type" value="Genomic_DNA"/>
</dbReference>
<evidence type="ECO:0000313" key="8">
    <source>
        <dbReference type="EMBL" id="KAF8486777.1"/>
    </source>
</evidence>
<dbReference type="SMART" id="SM00888">
    <property type="entry name" value="EF1_GNE"/>
    <property type="match status" value="1"/>
</dbReference>
<dbReference type="SMART" id="SM01182">
    <property type="entry name" value="EF-1_beta_acid"/>
    <property type="match status" value="1"/>
</dbReference>
<proteinExistence type="inferred from homology"/>
<feature type="domain" description="Elongation factor 1 beta central acidic region eukaryote" evidence="7">
    <location>
        <begin position="95"/>
        <end position="121"/>
    </location>
</feature>
<dbReference type="PANTHER" id="PTHR11595">
    <property type="entry name" value="EF-HAND AND COILED-COIL DOMAIN-CONTAINING FAMILY MEMBER"/>
    <property type="match status" value="1"/>
</dbReference>
<dbReference type="PROSITE" id="PS00825">
    <property type="entry name" value="EF1BD_2"/>
    <property type="match status" value="1"/>
</dbReference>
<dbReference type="InterPro" id="IPR036282">
    <property type="entry name" value="Glutathione-S-Trfase_C_sf"/>
</dbReference>
<evidence type="ECO:0000259" key="7">
    <source>
        <dbReference type="SMART" id="SM01182"/>
    </source>
</evidence>
<feature type="region of interest" description="Disordered" evidence="5">
    <location>
        <begin position="64"/>
        <end position="102"/>
    </location>
</feature>
<name>A0A9P5N528_9AGAM</name>
<accession>A0A9P5N528</accession>
<keyword evidence="2 4" id="KW-0251">Elongation factor</keyword>
<dbReference type="AlphaFoldDB" id="A0A9P5N528"/>
<dbReference type="InterPro" id="IPR014038">
    <property type="entry name" value="EF1B_bsu/dsu_GNE"/>
</dbReference>
<evidence type="ECO:0000256" key="4">
    <source>
        <dbReference type="RuleBase" id="RU003791"/>
    </source>
</evidence>
<gene>
    <name evidence="8" type="ORF">DFH94DRAFT_700526</name>
</gene>
<dbReference type="PANTHER" id="PTHR11595:SF21">
    <property type="entry name" value="ELONGATION FACTOR 1-BETA"/>
    <property type="match status" value="1"/>
</dbReference>
<dbReference type="InterPro" id="IPR001326">
    <property type="entry name" value="Transl_elong_EF1B_B/D_CS"/>
</dbReference>
<dbReference type="GO" id="GO:0005853">
    <property type="term" value="C:eukaryotic translation elongation factor 1 complex"/>
    <property type="evidence" value="ECO:0007669"/>
    <property type="project" value="InterPro"/>
</dbReference>
<evidence type="ECO:0000256" key="3">
    <source>
        <dbReference type="ARBA" id="ARBA00022917"/>
    </source>
</evidence>
<reference evidence="8" key="2">
    <citation type="journal article" date="2020" name="Nat. Commun.">
        <title>Large-scale genome sequencing of mycorrhizal fungi provides insights into the early evolution of symbiotic traits.</title>
        <authorList>
            <person name="Miyauchi S."/>
            <person name="Kiss E."/>
            <person name="Kuo A."/>
            <person name="Drula E."/>
            <person name="Kohler A."/>
            <person name="Sanchez-Garcia M."/>
            <person name="Morin E."/>
            <person name="Andreopoulos B."/>
            <person name="Barry K.W."/>
            <person name="Bonito G."/>
            <person name="Buee M."/>
            <person name="Carver A."/>
            <person name="Chen C."/>
            <person name="Cichocki N."/>
            <person name="Clum A."/>
            <person name="Culley D."/>
            <person name="Crous P.W."/>
            <person name="Fauchery L."/>
            <person name="Girlanda M."/>
            <person name="Hayes R.D."/>
            <person name="Keri Z."/>
            <person name="LaButti K."/>
            <person name="Lipzen A."/>
            <person name="Lombard V."/>
            <person name="Magnuson J."/>
            <person name="Maillard F."/>
            <person name="Murat C."/>
            <person name="Nolan M."/>
            <person name="Ohm R.A."/>
            <person name="Pangilinan J."/>
            <person name="Pereira M.F."/>
            <person name="Perotto S."/>
            <person name="Peter M."/>
            <person name="Pfister S."/>
            <person name="Riley R."/>
            <person name="Sitrit Y."/>
            <person name="Stielow J.B."/>
            <person name="Szollosi G."/>
            <person name="Zifcakova L."/>
            <person name="Stursova M."/>
            <person name="Spatafora J.W."/>
            <person name="Tedersoo L."/>
            <person name="Vaario L.M."/>
            <person name="Yamada A."/>
            <person name="Yan M."/>
            <person name="Wang P."/>
            <person name="Xu J."/>
            <person name="Bruns T."/>
            <person name="Baldrian P."/>
            <person name="Vilgalys R."/>
            <person name="Dunand C."/>
            <person name="Henrissat B."/>
            <person name="Grigoriev I.V."/>
            <person name="Hibbett D."/>
            <person name="Nagy L.G."/>
            <person name="Martin F.M."/>
        </authorList>
    </citation>
    <scope>NUCLEOTIDE SEQUENCE</scope>
    <source>
        <strain evidence="8">Prilba</strain>
    </source>
</reference>
<dbReference type="InterPro" id="IPR049720">
    <property type="entry name" value="EF1B_bsu/dsu"/>
</dbReference>
<evidence type="ECO:0000256" key="5">
    <source>
        <dbReference type="SAM" id="MobiDB-lite"/>
    </source>
</evidence>
<protein>
    <recommendedName>
        <fullName evidence="10">Elongation factor 1-beta</fullName>
    </recommendedName>
</protein>
<keyword evidence="9" id="KW-1185">Reference proteome</keyword>
<keyword evidence="3 4" id="KW-0648">Protein biosynthesis</keyword>
<dbReference type="Pfam" id="PF00736">
    <property type="entry name" value="EF1_GNE"/>
    <property type="match status" value="1"/>
</dbReference>
<feature type="compositionally biased region" description="Acidic residues" evidence="5">
    <location>
        <begin position="86"/>
        <end position="102"/>
    </location>
</feature>
<comment type="caution">
    <text evidence="8">The sequence shown here is derived from an EMBL/GenBank/DDBJ whole genome shotgun (WGS) entry which is preliminary data.</text>
</comment>
<dbReference type="InterPro" id="IPR018940">
    <property type="entry name" value="EF-1_beta_acid_region_euk"/>
</dbReference>
<feature type="domain" description="Translation elongation factor EF1B beta/delta subunit guanine nucleotide exchange" evidence="6">
    <location>
        <begin position="130"/>
        <end position="216"/>
    </location>
</feature>
<dbReference type="PROSITE" id="PS00824">
    <property type="entry name" value="EF1BD_1"/>
    <property type="match status" value="1"/>
</dbReference>
<dbReference type="OrthoDB" id="331763at2759"/>
<dbReference type="Gene3D" id="3.30.70.60">
    <property type="match status" value="1"/>
</dbReference>
<sequence>MSVELTKLEAHLSTRSYVEGYTPSQADVHVYKTLSGPPDAAAAPHAARWYRHIQSYESEFGSLPGSSKAGEALTASAPAPAAAAAAEEDDDDVDLFGSDDEEDAEAERIKAERIAEYAAKKANKPKTIAKSVVTLEVKPWDDETDMKALEDSVRSVEMQGLVWGASKLVPIGYGIRKLQITLVVEDELVSLDDLQEKLAEFEDYVQSSDVAAMQKL</sequence>
<evidence type="ECO:0000259" key="6">
    <source>
        <dbReference type="SMART" id="SM00888"/>
    </source>
</evidence>
<evidence type="ECO:0000313" key="9">
    <source>
        <dbReference type="Proteomes" id="UP000759537"/>
    </source>
</evidence>
<comment type="similarity">
    <text evidence="1 4">Belongs to the EF-1-beta/EF-1-delta family.</text>
</comment>
<evidence type="ECO:0000256" key="2">
    <source>
        <dbReference type="ARBA" id="ARBA00022768"/>
    </source>
</evidence>
<feature type="compositionally biased region" description="Low complexity" evidence="5">
    <location>
        <begin position="69"/>
        <end position="85"/>
    </location>
</feature>
<dbReference type="SUPFAM" id="SSF47616">
    <property type="entry name" value="GST C-terminal domain-like"/>
    <property type="match status" value="1"/>
</dbReference>
<dbReference type="CDD" id="cd00292">
    <property type="entry name" value="EF1B"/>
    <property type="match status" value="1"/>
</dbReference>
<dbReference type="FunFam" id="3.30.70.60:FF:000001">
    <property type="entry name" value="Elongation factor 1-beta 1 like"/>
    <property type="match status" value="1"/>
</dbReference>
<dbReference type="GO" id="GO:0005085">
    <property type="term" value="F:guanyl-nucleotide exchange factor activity"/>
    <property type="evidence" value="ECO:0007669"/>
    <property type="project" value="TreeGrafter"/>
</dbReference>
<dbReference type="InterPro" id="IPR014717">
    <property type="entry name" value="Transl_elong_EF1B/ribsomal_bS6"/>
</dbReference>
<dbReference type="Pfam" id="PF10587">
    <property type="entry name" value="EF-1_beta_acid"/>
    <property type="match status" value="1"/>
</dbReference>
<dbReference type="GO" id="GO:0003746">
    <property type="term" value="F:translation elongation factor activity"/>
    <property type="evidence" value="ECO:0007669"/>
    <property type="project" value="UniProtKB-KW"/>
</dbReference>